<evidence type="ECO:0000256" key="1">
    <source>
        <dbReference type="SAM" id="SignalP"/>
    </source>
</evidence>
<dbReference type="OrthoDB" id="5775182at2759"/>
<keyword evidence="1" id="KW-0732">Signal</keyword>
<evidence type="ECO:0000313" key="3">
    <source>
        <dbReference type="Proteomes" id="UP000008068"/>
    </source>
</evidence>
<gene>
    <name evidence="2" type="ORF">CAEBREN_24648</name>
</gene>
<feature type="chain" id="PRO_5003406385" evidence="1">
    <location>
        <begin position="20"/>
        <end position="69"/>
    </location>
</feature>
<dbReference type="EMBL" id="GL380541">
    <property type="protein sequence ID" value="EGT57425.1"/>
    <property type="molecule type" value="Genomic_DNA"/>
</dbReference>
<proteinExistence type="predicted"/>
<name>G0PI94_CAEBE</name>
<organism evidence="3">
    <name type="scientific">Caenorhabditis brenneri</name>
    <name type="common">Nematode worm</name>
    <dbReference type="NCBI Taxonomy" id="135651"/>
    <lineage>
        <taxon>Eukaryota</taxon>
        <taxon>Metazoa</taxon>
        <taxon>Ecdysozoa</taxon>
        <taxon>Nematoda</taxon>
        <taxon>Chromadorea</taxon>
        <taxon>Rhabditida</taxon>
        <taxon>Rhabditina</taxon>
        <taxon>Rhabditomorpha</taxon>
        <taxon>Rhabditoidea</taxon>
        <taxon>Rhabditidae</taxon>
        <taxon>Peloderinae</taxon>
        <taxon>Caenorhabditis</taxon>
    </lineage>
</organism>
<dbReference type="Proteomes" id="UP000008068">
    <property type="component" value="Unassembled WGS sequence"/>
</dbReference>
<sequence length="69" mass="7804">MSRTFLIFVLLGAVLVLEAYKVPSDAATQLKLKKRGQACMKRILPKNGPSMSLQRELAVSFKDWNGQFY</sequence>
<dbReference type="FunCoup" id="G0PI94">
    <property type="interactions" value="1899"/>
</dbReference>
<evidence type="ECO:0000313" key="2">
    <source>
        <dbReference type="EMBL" id="EGT57425.1"/>
    </source>
</evidence>
<protein>
    <submittedName>
        <fullName evidence="2">Uncharacterized protein</fullName>
    </submittedName>
</protein>
<dbReference type="eggNOG" id="ENOG502TI4X">
    <property type="taxonomic scope" value="Eukaryota"/>
</dbReference>
<accession>G0PI94</accession>
<dbReference type="HOGENOM" id="CLU_2778133_0_0_1"/>
<reference evidence="3" key="1">
    <citation type="submission" date="2011-07" db="EMBL/GenBank/DDBJ databases">
        <authorList>
            <consortium name="Caenorhabditis brenneri Sequencing and Analysis Consortium"/>
            <person name="Wilson R.K."/>
        </authorList>
    </citation>
    <scope>NUCLEOTIDE SEQUENCE [LARGE SCALE GENOMIC DNA]</scope>
    <source>
        <strain evidence="3">PB2801</strain>
    </source>
</reference>
<dbReference type="AlphaFoldDB" id="G0PI94"/>
<dbReference type="InParanoid" id="G0PI94"/>
<feature type="signal peptide" evidence="1">
    <location>
        <begin position="1"/>
        <end position="19"/>
    </location>
</feature>
<dbReference type="OMA" id="QFPREFP"/>
<keyword evidence="3" id="KW-1185">Reference proteome</keyword>